<sequence length="95" mass="10936">MNCAYVIGHVTVKDSRKWQQYRNQVPATLEPWGAELMFRGKIASVLSGKHEHSDTVVIRFPGIEKVTGWYESPQYQSLIPLREQAADMELLVFEE</sequence>
<dbReference type="EMBL" id="BAAAET010000001">
    <property type="protein sequence ID" value="GAA0682217.1"/>
    <property type="molecule type" value="Genomic_DNA"/>
</dbReference>
<keyword evidence="3" id="KW-1185">Reference proteome</keyword>
<dbReference type="RefSeq" id="WP_343801427.1">
    <property type="nucleotide sequence ID" value="NZ_BAAAET010000001.1"/>
</dbReference>
<name>A0ABP3T898_9GAMM</name>
<feature type="domain" description="DUF1330" evidence="1">
    <location>
        <begin position="4"/>
        <end position="94"/>
    </location>
</feature>
<reference evidence="3" key="1">
    <citation type="journal article" date="2019" name="Int. J. Syst. Evol. Microbiol.">
        <title>The Global Catalogue of Microorganisms (GCM) 10K type strain sequencing project: providing services to taxonomists for standard genome sequencing and annotation.</title>
        <authorList>
            <consortium name="The Broad Institute Genomics Platform"/>
            <consortium name="The Broad Institute Genome Sequencing Center for Infectious Disease"/>
            <person name="Wu L."/>
            <person name="Ma J."/>
        </authorList>
    </citation>
    <scope>NUCLEOTIDE SEQUENCE [LARGE SCALE GENOMIC DNA]</scope>
    <source>
        <strain evidence="3">JCM 15134</strain>
    </source>
</reference>
<evidence type="ECO:0000259" key="1">
    <source>
        <dbReference type="Pfam" id="PF07045"/>
    </source>
</evidence>
<dbReference type="InterPro" id="IPR010753">
    <property type="entry name" value="DUF1330"/>
</dbReference>
<dbReference type="PANTHER" id="PTHR41521">
    <property type="match status" value="1"/>
</dbReference>
<gene>
    <name evidence="2" type="ORF">GCM10009104_03800</name>
</gene>
<protein>
    <recommendedName>
        <fullName evidence="1">DUF1330 domain-containing protein</fullName>
    </recommendedName>
</protein>
<organism evidence="2 3">
    <name type="scientific">Marinobacterium maritimum</name>
    <dbReference type="NCBI Taxonomy" id="500162"/>
    <lineage>
        <taxon>Bacteria</taxon>
        <taxon>Pseudomonadati</taxon>
        <taxon>Pseudomonadota</taxon>
        <taxon>Gammaproteobacteria</taxon>
        <taxon>Oceanospirillales</taxon>
        <taxon>Oceanospirillaceae</taxon>
        <taxon>Marinobacterium</taxon>
    </lineage>
</organism>
<proteinExistence type="predicted"/>
<dbReference type="Gene3D" id="3.30.70.100">
    <property type="match status" value="1"/>
</dbReference>
<accession>A0ABP3T898</accession>
<dbReference type="Pfam" id="PF07045">
    <property type="entry name" value="DUF1330"/>
    <property type="match status" value="1"/>
</dbReference>
<evidence type="ECO:0000313" key="3">
    <source>
        <dbReference type="Proteomes" id="UP001499915"/>
    </source>
</evidence>
<dbReference type="SUPFAM" id="SSF54909">
    <property type="entry name" value="Dimeric alpha+beta barrel"/>
    <property type="match status" value="1"/>
</dbReference>
<dbReference type="InterPro" id="IPR011008">
    <property type="entry name" value="Dimeric_a/b-barrel"/>
</dbReference>
<evidence type="ECO:0000313" key="2">
    <source>
        <dbReference type="EMBL" id="GAA0682217.1"/>
    </source>
</evidence>
<dbReference type="Proteomes" id="UP001499915">
    <property type="component" value="Unassembled WGS sequence"/>
</dbReference>
<comment type="caution">
    <text evidence="2">The sequence shown here is derived from an EMBL/GenBank/DDBJ whole genome shotgun (WGS) entry which is preliminary data.</text>
</comment>
<dbReference type="PANTHER" id="PTHR41521:SF4">
    <property type="entry name" value="BLR0684 PROTEIN"/>
    <property type="match status" value="1"/>
</dbReference>